<accession>A0A1H2U9V2</accession>
<dbReference type="STRING" id="1122204.SAMN05421781_1627"/>
<organism evidence="6 7">
    <name type="scientific">Marinococcus luteus</name>
    <dbReference type="NCBI Taxonomy" id="1122204"/>
    <lineage>
        <taxon>Bacteria</taxon>
        <taxon>Bacillati</taxon>
        <taxon>Bacillota</taxon>
        <taxon>Bacilli</taxon>
        <taxon>Bacillales</taxon>
        <taxon>Bacillaceae</taxon>
        <taxon>Marinococcus</taxon>
    </lineage>
</organism>
<dbReference type="OrthoDB" id="9802667at2"/>
<dbReference type="GO" id="GO:0016829">
    <property type="term" value="F:lyase activity"/>
    <property type="evidence" value="ECO:0007669"/>
    <property type="project" value="UniProtKB-KW"/>
</dbReference>
<name>A0A1H2U9V2_9BACI</name>
<dbReference type="NCBIfam" id="TIGR01182">
    <property type="entry name" value="eda"/>
    <property type="match status" value="1"/>
</dbReference>
<keyword evidence="4" id="KW-0456">Lyase</keyword>
<keyword evidence="5" id="KW-0119">Carbohydrate metabolism</keyword>
<evidence type="ECO:0000313" key="6">
    <source>
        <dbReference type="EMBL" id="SDW52840.1"/>
    </source>
</evidence>
<comment type="pathway">
    <text evidence="1">Carbohydrate acid metabolism.</text>
</comment>
<evidence type="ECO:0000256" key="2">
    <source>
        <dbReference type="ARBA" id="ARBA00006906"/>
    </source>
</evidence>
<keyword evidence="7" id="KW-1185">Reference proteome</keyword>
<dbReference type="Pfam" id="PF01081">
    <property type="entry name" value="Aldolase"/>
    <property type="match status" value="1"/>
</dbReference>
<evidence type="ECO:0000256" key="5">
    <source>
        <dbReference type="ARBA" id="ARBA00023277"/>
    </source>
</evidence>
<proteinExistence type="inferred from homology"/>
<evidence type="ECO:0000256" key="1">
    <source>
        <dbReference type="ARBA" id="ARBA00004761"/>
    </source>
</evidence>
<dbReference type="EMBL" id="FNNC01000003">
    <property type="protein sequence ID" value="SDW52840.1"/>
    <property type="molecule type" value="Genomic_DNA"/>
</dbReference>
<comment type="subunit">
    <text evidence="3">Homotrimer.</text>
</comment>
<dbReference type="CDD" id="cd00452">
    <property type="entry name" value="KDPG_aldolase"/>
    <property type="match status" value="1"/>
</dbReference>
<dbReference type="Gene3D" id="3.20.20.70">
    <property type="entry name" value="Aldolase class I"/>
    <property type="match status" value="1"/>
</dbReference>
<protein>
    <submittedName>
        <fullName evidence="6">2-dehydro-3-deoxyphosphogluconate aldolase / (4S)-4-hydroxy-2-oxoglutarate aldolase</fullName>
    </submittedName>
</protein>
<evidence type="ECO:0000313" key="7">
    <source>
        <dbReference type="Proteomes" id="UP000199488"/>
    </source>
</evidence>
<gene>
    <name evidence="6" type="ORF">SAMN05421781_1627</name>
</gene>
<evidence type="ECO:0000256" key="4">
    <source>
        <dbReference type="ARBA" id="ARBA00023239"/>
    </source>
</evidence>
<dbReference type="PANTHER" id="PTHR30246">
    <property type="entry name" value="2-KETO-3-DEOXY-6-PHOSPHOGLUCONATE ALDOLASE"/>
    <property type="match status" value="1"/>
</dbReference>
<dbReference type="InterPro" id="IPR013785">
    <property type="entry name" value="Aldolase_TIM"/>
</dbReference>
<dbReference type="InterPro" id="IPR000887">
    <property type="entry name" value="Aldlse_KDPG_KHG"/>
</dbReference>
<dbReference type="RefSeq" id="WP_091613560.1">
    <property type="nucleotide sequence ID" value="NZ_FNNC01000003.1"/>
</dbReference>
<dbReference type="AlphaFoldDB" id="A0A1H2U9V2"/>
<dbReference type="SUPFAM" id="SSF51569">
    <property type="entry name" value="Aldolase"/>
    <property type="match status" value="1"/>
</dbReference>
<dbReference type="PANTHER" id="PTHR30246:SF1">
    <property type="entry name" value="2-DEHYDRO-3-DEOXY-6-PHOSPHOGALACTONATE ALDOLASE-RELATED"/>
    <property type="match status" value="1"/>
</dbReference>
<sequence length="212" mass="22685">MSIIQTIEQEKIVPIIRSSDKTQLQQVIESLYAGGARVLEVTMNTPGALAAIEWAKATHSDLHIGAGTVLDAESARTAILSGAEFLLAPTLDAKTIETGSRYGVPVIPGVLTPTEILQATEAGAEMVKIFPIRAFGPSYLKDVHGPLPHVRAMAVGGVSLDNMQEYLQHGWHAVGLGSQVVDPKAIERGDMKQLTRNMEQARALLREGGGTR</sequence>
<reference evidence="6 7" key="1">
    <citation type="submission" date="2016-10" db="EMBL/GenBank/DDBJ databases">
        <authorList>
            <person name="de Groot N.N."/>
        </authorList>
    </citation>
    <scope>NUCLEOTIDE SEQUENCE [LARGE SCALE GENOMIC DNA]</scope>
    <source>
        <strain evidence="6 7">DSM 23126</strain>
    </source>
</reference>
<comment type="similarity">
    <text evidence="2">Belongs to the KHG/KDPG aldolase family.</text>
</comment>
<dbReference type="Proteomes" id="UP000199488">
    <property type="component" value="Unassembled WGS sequence"/>
</dbReference>
<evidence type="ECO:0000256" key="3">
    <source>
        <dbReference type="ARBA" id="ARBA00011233"/>
    </source>
</evidence>